<dbReference type="PANTHER" id="PTHR48111:SF36">
    <property type="entry name" value="TRANSCRIPTIONAL REGULATORY PROTEIN CUTR"/>
    <property type="match status" value="1"/>
</dbReference>
<dbReference type="SMART" id="SM00448">
    <property type="entry name" value="REC"/>
    <property type="match status" value="1"/>
</dbReference>
<gene>
    <name evidence="6" type="ORF">O1G22_02465</name>
</gene>
<feature type="domain" description="Response regulatory" evidence="4">
    <location>
        <begin position="2"/>
        <end position="116"/>
    </location>
</feature>
<dbReference type="Pfam" id="PF00486">
    <property type="entry name" value="Trans_reg_C"/>
    <property type="match status" value="1"/>
</dbReference>
<dbReference type="InterPro" id="IPR001789">
    <property type="entry name" value="Sig_transdc_resp-reg_receiver"/>
</dbReference>
<dbReference type="PROSITE" id="PS51755">
    <property type="entry name" value="OMPR_PHOB"/>
    <property type="match status" value="1"/>
</dbReference>
<protein>
    <submittedName>
        <fullName evidence="6">Response regulator transcription factor</fullName>
    </submittedName>
</protein>
<evidence type="ECO:0000259" key="5">
    <source>
        <dbReference type="PROSITE" id="PS51755"/>
    </source>
</evidence>
<dbReference type="InterPro" id="IPR039420">
    <property type="entry name" value="WalR-like"/>
</dbReference>
<evidence type="ECO:0000256" key="3">
    <source>
        <dbReference type="PROSITE-ProRule" id="PRU01091"/>
    </source>
</evidence>
<dbReference type="Proteomes" id="UP001212326">
    <property type="component" value="Chromosome"/>
</dbReference>
<dbReference type="Gene3D" id="1.10.10.10">
    <property type="entry name" value="Winged helix-like DNA-binding domain superfamily/Winged helix DNA-binding domain"/>
    <property type="match status" value="1"/>
</dbReference>
<dbReference type="PANTHER" id="PTHR48111">
    <property type="entry name" value="REGULATOR OF RPOS"/>
    <property type="match status" value="1"/>
</dbReference>
<organism evidence="6 7">
    <name type="scientific">Streptomyces camelliae</name>
    <dbReference type="NCBI Taxonomy" id="3004093"/>
    <lineage>
        <taxon>Bacteria</taxon>
        <taxon>Bacillati</taxon>
        <taxon>Actinomycetota</taxon>
        <taxon>Actinomycetes</taxon>
        <taxon>Kitasatosporales</taxon>
        <taxon>Streptomycetaceae</taxon>
        <taxon>Streptomyces</taxon>
    </lineage>
</organism>
<evidence type="ECO:0000256" key="1">
    <source>
        <dbReference type="ARBA" id="ARBA00023125"/>
    </source>
</evidence>
<feature type="modified residue" description="4-aspartylphosphate" evidence="2">
    <location>
        <position position="51"/>
    </location>
</feature>
<reference evidence="6 7" key="1">
    <citation type="submission" date="2022-12" db="EMBL/GenBank/DDBJ databases">
        <authorList>
            <person name="Mo P."/>
        </authorList>
    </citation>
    <scope>NUCLEOTIDE SEQUENCE [LARGE SCALE GENOMIC DNA]</scope>
    <source>
        <strain evidence="6 7">HUAS 2-6</strain>
    </source>
</reference>
<dbReference type="InterPro" id="IPR011006">
    <property type="entry name" value="CheY-like_superfamily"/>
</dbReference>
<dbReference type="InterPro" id="IPR036388">
    <property type="entry name" value="WH-like_DNA-bd_sf"/>
</dbReference>
<sequence length="222" mass="24311">MRVLVVEDARSLADVLVEGLRDQGMAVDVAYDGLEAAAKLDATAYEAIVLDRDLPGMHGDTLCRMFTDRDDRPMVLMLTAADAPADRVGGLSLGADDYLVKPFHFPELVLRLRSLVRRRPYARARTLRAAGIELDPVHRTAVRDGRRLGLSVKEFEVLAALLRASPASLSAEALLEQVWDENADPFTNTVAVTIGRLRRKLGSPPVITTTPTIGYRIADPPQ</sequence>
<evidence type="ECO:0000256" key="2">
    <source>
        <dbReference type="PROSITE-ProRule" id="PRU00169"/>
    </source>
</evidence>
<dbReference type="InterPro" id="IPR001867">
    <property type="entry name" value="OmpR/PhoB-type_DNA-bd"/>
</dbReference>
<dbReference type="CDD" id="cd00383">
    <property type="entry name" value="trans_reg_C"/>
    <property type="match status" value="1"/>
</dbReference>
<feature type="DNA-binding region" description="OmpR/PhoB-type" evidence="3">
    <location>
        <begin position="124"/>
        <end position="219"/>
    </location>
</feature>
<dbReference type="SUPFAM" id="SSF52172">
    <property type="entry name" value="CheY-like"/>
    <property type="match status" value="1"/>
</dbReference>
<dbReference type="Gene3D" id="3.40.50.2300">
    <property type="match status" value="1"/>
</dbReference>
<dbReference type="Pfam" id="PF00072">
    <property type="entry name" value="Response_reg"/>
    <property type="match status" value="1"/>
</dbReference>
<evidence type="ECO:0000259" key="4">
    <source>
        <dbReference type="PROSITE" id="PS50110"/>
    </source>
</evidence>
<keyword evidence="2" id="KW-0597">Phosphoprotein</keyword>
<accession>A0ABY7NX06</accession>
<keyword evidence="7" id="KW-1185">Reference proteome</keyword>
<keyword evidence="1 3" id="KW-0238">DNA-binding</keyword>
<evidence type="ECO:0000313" key="6">
    <source>
        <dbReference type="EMBL" id="WBO61789.1"/>
    </source>
</evidence>
<dbReference type="SMART" id="SM00862">
    <property type="entry name" value="Trans_reg_C"/>
    <property type="match status" value="1"/>
</dbReference>
<name>A0ABY7NX06_9ACTN</name>
<dbReference type="RefSeq" id="WP_270079744.1">
    <property type="nucleotide sequence ID" value="NZ_CP115300.1"/>
</dbReference>
<dbReference type="EMBL" id="CP115300">
    <property type="protein sequence ID" value="WBO61789.1"/>
    <property type="molecule type" value="Genomic_DNA"/>
</dbReference>
<feature type="domain" description="OmpR/PhoB-type" evidence="5">
    <location>
        <begin position="124"/>
        <end position="219"/>
    </location>
</feature>
<proteinExistence type="predicted"/>
<dbReference type="Gene3D" id="6.10.250.690">
    <property type="match status" value="1"/>
</dbReference>
<evidence type="ECO:0000313" key="7">
    <source>
        <dbReference type="Proteomes" id="UP001212326"/>
    </source>
</evidence>
<dbReference type="PROSITE" id="PS50110">
    <property type="entry name" value="RESPONSE_REGULATORY"/>
    <property type="match status" value="1"/>
</dbReference>